<dbReference type="GO" id="GO:0003677">
    <property type="term" value="F:DNA binding"/>
    <property type="evidence" value="ECO:0007669"/>
    <property type="project" value="UniProtKB-KW"/>
</dbReference>
<dbReference type="PROSITE" id="PS50949">
    <property type="entry name" value="HTH_GNTR"/>
    <property type="match status" value="1"/>
</dbReference>
<evidence type="ECO:0000256" key="3">
    <source>
        <dbReference type="ARBA" id="ARBA00023163"/>
    </source>
</evidence>
<dbReference type="SMART" id="SM00895">
    <property type="entry name" value="FCD"/>
    <property type="match status" value="1"/>
</dbReference>
<keyword evidence="3" id="KW-0804">Transcription</keyword>
<dbReference type="InterPro" id="IPR000524">
    <property type="entry name" value="Tscrpt_reg_HTH_GntR"/>
</dbReference>
<evidence type="ECO:0000256" key="2">
    <source>
        <dbReference type="ARBA" id="ARBA00023125"/>
    </source>
</evidence>
<keyword evidence="2" id="KW-0238">DNA-binding</keyword>
<dbReference type="Gene3D" id="1.20.120.530">
    <property type="entry name" value="GntR ligand-binding domain-like"/>
    <property type="match status" value="1"/>
</dbReference>
<dbReference type="CDD" id="cd07377">
    <property type="entry name" value="WHTH_GntR"/>
    <property type="match status" value="1"/>
</dbReference>
<accession>F2L761</accession>
<dbReference type="SMART" id="SM00345">
    <property type="entry name" value="HTH_GNTR"/>
    <property type="match status" value="1"/>
</dbReference>
<sequence length="243" mass="26727">MKGVSNGITTLNSAVLSSLRSAVVSGELLPGSLHSVHALAAELGVSRTPVREALIKMAEQGMVRFERNRGVRILQTTVHDLEEVFELRLLLEVPATRRACEKFDAAGLKELRRQFAAMERAARDGDEVRMWEHDRRFHRTILEATGNKRLAEFIDGMRDMVVKRGVSTAESSRTMLDIVAEHLGVLERLEARDPEGAADAMCAHIQTTSELLLAQEAGDGVDVDLGWTTSAWESRNPVSGVDG</sequence>
<dbReference type="PRINTS" id="PR00035">
    <property type="entry name" value="HTHGNTR"/>
</dbReference>
<name>F2L761_PSEUX</name>
<dbReference type="EMBL" id="CP002597">
    <property type="protein sequence ID" value="AEA29034.1"/>
    <property type="molecule type" value="Genomic_DNA"/>
</dbReference>
<geneLocation type="plasmid" evidence="5">
    <name>pPSED02</name>
</geneLocation>
<dbReference type="AlphaFoldDB" id="F2L761"/>
<evidence type="ECO:0000313" key="5">
    <source>
        <dbReference type="EMBL" id="AEA29034.1"/>
    </source>
</evidence>
<gene>
    <name evidence="5" type="ORF">Psed_6972</name>
</gene>
<dbReference type="InterPro" id="IPR011711">
    <property type="entry name" value="GntR_C"/>
</dbReference>
<organism evidence="5">
    <name type="scientific">Pseudonocardia dioxanivorans (strain ATCC 55486 / DSM 44775 / JCM 13855 / CB1190)</name>
    <dbReference type="NCBI Taxonomy" id="675635"/>
    <lineage>
        <taxon>Bacteria</taxon>
        <taxon>Bacillati</taxon>
        <taxon>Actinomycetota</taxon>
        <taxon>Actinomycetes</taxon>
        <taxon>Pseudonocardiales</taxon>
        <taxon>Pseudonocardiaceae</taxon>
        <taxon>Pseudonocardia</taxon>
    </lineage>
</organism>
<dbReference type="SUPFAM" id="SSF48008">
    <property type="entry name" value="GntR ligand-binding domain-like"/>
    <property type="match status" value="1"/>
</dbReference>
<dbReference type="Pfam" id="PF00392">
    <property type="entry name" value="GntR"/>
    <property type="match status" value="1"/>
</dbReference>
<reference evidence="5" key="1">
    <citation type="journal article" date="2011" name="J. Bacteriol.">
        <title>Genome sequence of the 1,4-dioxane-degrading Pseudonocardia dioxanivorans strain CB1190.</title>
        <authorList>
            <person name="Sales C.M."/>
            <person name="Mahendra S."/>
            <person name="Grostern A."/>
            <person name="Parales R.E."/>
            <person name="Goodwin L.A."/>
            <person name="Woyke T."/>
            <person name="Nolan M."/>
            <person name="Lapidus A."/>
            <person name="Chertkov O."/>
            <person name="Ovchinnikova G."/>
            <person name="Sczyrba A."/>
            <person name="Alvarez-Cohen L."/>
        </authorList>
    </citation>
    <scope>NUCLEOTIDE SEQUENCE</scope>
    <source>
        <strain evidence="5">CB1190</strain>
        <plasmid evidence="5">pPSED02</plasmid>
    </source>
</reference>
<dbReference type="Pfam" id="PF07729">
    <property type="entry name" value="FCD"/>
    <property type="match status" value="1"/>
</dbReference>
<dbReference type="PANTHER" id="PTHR43537:SF45">
    <property type="entry name" value="GNTR FAMILY REGULATORY PROTEIN"/>
    <property type="match status" value="1"/>
</dbReference>
<dbReference type="RefSeq" id="WP_014203923.1">
    <property type="nucleotide sequence ID" value="NC_016601.1"/>
</dbReference>
<evidence type="ECO:0000256" key="1">
    <source>
        <dbReference type="ARBA" id="ARBA00023015"/>
    </source>
</evidence>
<dbReference type="InterPro" id="IPR008920">
    <property type="entry name" value="TF_FadR/GntR_C"/>
</dbReference>
<dbReference type="Gene3D" id="1.10.10.10">
    <property type="entry name" value="Winged helix-like DNA-binding domain superfamily/Winged helix DNA-binding domain"/>
    <property type="match status" value="1"/>
</dbReference>
<dbReference type="InterPro" id="IPR036388">
    <property type="entry name" value="WH-like_DNA-bd_sf"/>
</dbReference>
<dbReference type="PANTHER" id="PTHR43537">
    <property type="entry name" value="TRANSCRIPTIONAL REGULATOR, GNTR FAMILY"/>
    <property type="match status" value="1"/>
</dbReference>
<keyword evidence="5" id="KW-0614">Plasmid</keyword>
<dbReference type="InterPro" id="IPR036390">
    <property type="entry name" value="WH_DNA-bd_sf"/>
</dbReference>
<keyword evidence="1" id="KW-0805">Transcription regulation</keyword>
<protein>
    <submittedName>
        <fullName evidence="5">Transcriptional regulator, GntR family</fullName>
    </submittedName>
</protein>
<proteinExistence type="predicted"/>
<feature type="domain" description="HTH gntR-type" evidence="4">
    <location>
        <begin position="9"/>
        <end position="76"/>
    </location>
</feature>
<evidence type="ECO:0000259" key="4">
    <source>
        <dbReference type="PROSITE" id="PS50949"/>
    </source>
</evidence>
<dbReference type="GO" id="GO:0003700">
    <property type="term" value="F:DNA-binding transcription factor activity"/>
    <property type="evidence" value="ECO:0007669"/>
    <property type="project" value="InterPro"/>
</dbReference>
<dbReference type="SUPFAM" id="SSF46785">
    <property type="entry name" value="Winged helix' DNA-binding domain"/>
    <property type="match status" value="1"/>
</dbReference>